<sequence>MTPKAQEDIRLTQYLNKLLDDMPISEPSSELTGRIMSGIQEKEQAVLASKTQIRRQTYLLNSAIAIAATVVLIQSGIISKIMNIDAGILQLTSFIQHLSQ</sequence>
<evidence type="ECO:0000256" key="1">
    <source>
        <dbReference type="SAM" id="Phobius"/>
    </source>
</evidence>
<keyword evidence="1" id="KW-0472">Membrane</keyword>
<dbReference type="Proteomes" id="UP001338137">
    <property type="component" value="Unassembled WGS sequence"/>
</dbReference>
<keyword evidence="1" id="KW-1133">Transmembrane helix</keyword>
<evidence type="ECO:0000313" key="3">
    <source>
        <dbReference type="Proteomes" id="UP001338137"/>
    </source>
</evidence>
<dbReference type="EMBL" id="JARLKY010000078">
    <property type="protein sequence ID" value="MEC0230657.1"/>
    <property type="molecule type" value="Genomic_DNA"/>
</dbReference>
<comment type="caution">
    <text evidence="2">The sequence shown here is derived from an EMBL/GenBank/DDBJ whole genome shotgun (WGS) entry which is preliminary data.</text>
</comment>
<keyword evidence="3" id="KW-1185">Reference proteome</keyword>
<feature type="transmembrane region" description="Helical" evidence="1">
    <location>
        <begin position="58"/>
        <end position="78"/>
    </location>
</feature>
<evidence type="ECO:0000313" key="2">
    <source>
        <dbReference type="EMBL" id="MEC0230657.1"/>
    </source>
</evidence>
<organism evidence="2 3">
    <name type="scientific">Paenibacillus alba</name>
    <dbReference type="NCBI Taxonomy" id="1197127"/>
    <lineage>
        <taxon>Bacteria</taxon>
        <taxon>Bacillati</taxon>
        <taxon>Bacillota</taxon>
        <taxon>Bacilli</taxon>
        <taxon>Bacillales</taxon>
        <taxon>Paenibacillaceae</taxon>
        <taxon>Paenibacillus</taxon>
    </lineage>
</organism>
<dbReference type="RefSeq" id="WP_326074690.1">
    <property type="nucleotide sequence ID" value="NZ_JARLKY010000078.1"/>
</dbReference>
<keyword evidence="1" id="KW-0812">Transmembrane</keyword>
<protein>
    <submittedName>
        <fullName evidence="2">Uncharacterized protein</fullName>
    </submittedName>
</protein>
<proteinExistence type="predicted"/>
<name>A0ABU6G936_9BACL</name>
<gene>
    <name evidence="2" type="ORF">P4I72_26500</name>
</gene>
<accession>A0ABU6G936</accession>
<reference evidence="2 3" key="1">
    <citation type="submission" date="2023-03" db="EMBL/GenBank/DDBJ databases">
        <title>Bacillus Genome Sequencing.</title>
        <authorList>
            <person name="Dunlap C."/>
        </authorList>
    </citation>
    <scope>NUCLEOTIDE SEQUENCE [LARGE SCALE GENOMIC DNA]</scope>
    <source>
        <strain evidence="2 3">BD-533</strain>
    </source>
</reference>